<name>A0A6M3XMM4_9ZZZZ</name>
<evidence type="ECO:0000313" key="1">
    <source>
        <dbReference type="EMBL" id="QJH97615.1"/>
    </source>
</evidence>
<dbReference type="EMBL" id="MT144694">
    <property type="protein sequence ID" value="QJH97615.1"/>
    <property type="molecule type" value="Genomic_DNA"/>
</dbReference>
<reference evidence="1" key="1">
    <citation type="submission" date="2020-03" db="EMBL/GenBank/DDBJ databases">
        <title>The deep terrestrial virosphere.</title>
        <authorList>
            <person name="Holmfeldt K."/>
            <person name="Nilsson E."/>
            <person name="Simone D."/>
            <person name="Lopez-Fernandez M."/>
            <person name="Wu X."/>
            <person name="de Brujin I."/>
            <person name="Lundin D."/>
            <person name="Andersson A."/>
            <person name="Bertilsson S."/>
            <person name="Dopson M."/>
        </authorList>
    </citation>
    <scope>NUCLEOTIDE SEQUENCE</scope>
    <source>
        <strain evidence="1">TM448B01051</strain>
    </source>
</reference>
<accession>A0A6M3XMM4</accession>
<proteinExistence type="predicted"/>
<organism evidence="1">
    <name type="scientific">viral metagenome</name>
    <dbReference type="NCBI Taxonomy" id="1070528"/>
    <lineage>
        <taxon>unclassified sequences</taxon>
        <taxon>metagenomes</taxon>
        <taxon>organismal metagenomes</taxon>
    </lineage>
</organism>
<gene>
    <name evidence="1" type="ORF">TM448B01051_0003</name>
</gene>
<sequence length="88" mass="10333">MNKRLKATCYRTLEAFIPIARAICGKEGVAITRDNIRFWQSYDVVLDLTLDTDVDTAMRLWDIMSEQLDINVADDQVRYAIRLCIYWK</sequence>
<protein>
    <submittedName>
        <fullName evidence="1">Uncharacterized protein</fullName>
    </submittedName>
</protein>
<dbReference type="AlphaFoldDB" id="A0A6M3XMM4"/>